<organism evidence="2 3">
    <name type="scientific">Linnemannia gamsii</name>
    <dbReference type="NCBI Taxonomy" id="64522"/>
    <lineage>
        <taxon>Eukaryota</taxon>
        <taxon>Fungi</taxon>
        <taxon>Fungi incertae sedis</taxon>
        <taxon>Mucoromycota</taxon>
        <taxon>Mortierellomycotina</taxon>
        <taxon>Mortierellomycetes</taxon>
        <taxon>Mortierellales</taxon>
        <taxon>Mortierellaceae</taxon>
        <taxon>Linnemannia</taxon>
    </lineage>
</organism>
<sequence>MNSGDGPDIFTKHYFRHGLRFDPKHGCRVVFLPDVDQIWVHLNVVPVYRAPYLRRLMESLLYLRDYTPDERDQYLFRTPCQKKKGLSSDSVLVSINYKRGSVRVHERPSSPSHTYKDQIKNGHLVPYPISYLEAPQDPEMRQLQKAHKIVPGQDRTIEQDLWRLNELWLMFVSKEEDGEQKSDDYDENPDSGEGQSQALEKQADNNNNNSNKKGKKIPSPFPSRPQIQLLLEEDDVHYFRSIESVSRFDRYDELPDDCEPPPLPIVSLKSRSRDNSNRTESNNMQSASAAVAAIAGGSGVVARSGLAPDLTPSRRKKRRHHRHTDNHDESHSHSHHRRRHRHRRHKCGPLTAILGRECQVDPHNREENIEAANSGQEALTNNGSFAPEGLAASVHATGSFHIPAASTTVTAPNNVTATTIVDSSNDNSHVSPLSPISFDAARTLWSLRAQEQAHTNSNNLNRDPQNQPRQHQDMARGEHRFLSIAYKAFEVDLPSSSNSPEWSPPSPLSRSSSRLLSLSSSSSRASSSSRRSGSTVDAASSTHQTDREEGDADDCSSEEMDLDMKGMSL</sequence>
<protein>
    <submittedName>
        <fullName evidence="2">Uncharacterized protein</fullName>
    </submittedName>
</protein>
<feature type="compositionally biased region" description="Low complexity" evidence="1">
    <location>
        <begin position="508"/>
        <end position="534"/>
    </location>
</feature>
<feature type="compositionally biased region" description="Polar residues" evidence="1">
    <location>
        <begin position="452"/>
        <end position="469"/>
    </location>
</feature>
<proteinExistence type="predicted"/>
<dbReference type="Proteomes" id="UP000823405">
    <property type="component" value="Unassembled WGS sequence"/>
</dbReference>
<accession>A0A9P6UHL9</accession>
<name>A0A9P6UHL9_9FUNG</name>
<feature type="region of interest" description="Disordered" evidence="1">
    <location>
        <begin position="452"/>
        <end position="475"/>
    </location>
</feature>
<dbReference type="AlphaFoldDB" id="A0A9P6UHL9"/>
<feature type="region of interest" description="Disordered" evidence="1">
    <location>
        <begin position="302"/>
        <end position="345"/>
    </location>
</feature>
<feature type="region of interest" description="Disordered" evidence="1">
    <location>
        <begin position="251"/>
        <end position="285"/>
    </location>
</feature>
<feature type="compositionally biased region" description="Basic residues" evidence="1">
    <location>
        <begin position="333"/>
        <end position="345"/>
    </location>
</feature>
<feature type="region of interest" description="Disordered" evidence="1">
    <location>
        <begin position="178"/>
        <end position="197"/>
    </location>
</feature>
<reference evidence="2" key="1">
    <citation type="journal article" date="2020" name="Fungal Divers.">
        <title>Resolving the Mortierellaceae phylogeny through synthesis of multi-gene phylogenetics and phylogenomics.</title>
        <authorList>
            <person name="Vandepol N."/>
            <person name="Liber J."/>
            <person name="Desiro A."/>
            <person name="Na H."/>
            <person name="Kennedy M."/>
            <person name="Barry K."/>
            <person name="Grigoriev I.V."/>
            <person name="Miller A.N."/>
            <person name="O'Donnell K."/>
            <person name="Stajich J.E."/>
            <person name="Bonito G."/>
        </authorList>
    </citation>
    <scope>NUCLEOTIDE SEQUENCE</scope>
    <source>
        <strain evidence="2">NVP60</strain>
    </source>
</reference>
<comment type="caution">
    <text evidence="2">The sequence shown here is derived from an EMBL/GenBank/DDBJ whole genome shotgun (WGS) entry which is preliminary data.</text>
</comment>
<evidence type="ECO:0000313" key="2">
    <source>
        <dbReference type="EMBL" id="KAG0303049.1"/>
    </source>
</evidence>
<dbReference type="OrthoDB" id="2443215at2759"/>
<feature type="region of interest" description="Disordered" evidence="1">
    <location>
        <begin position="202"/>
        <end position="223"/>
    </location>
</feature>
<feature type="compositionally biased region" description="Acidic residues" evidence="1">
    <location>
        <begin position="548"/>
        <end position="561"/>
    </location>
</feature>
<dbReference type="EMBL" id="JAAAIN010001439">
    <property type="protein sequence ID" value="KAG0303049.1"/>
    <property type="molecule type" value="Genomic_DNA"/>
</dbReference>
<feature type="region of interest" description="Disordered" evidence="1">
    <location>
        <begin position="494"/>
        <end position="569"/>
    </location>
</feature>
<evidence type="ECO:0000256" key="1">
    <source>
        <dbReference type="SAM" id="MobiDB-lite"/>
    </source>
</evidence>
<gene>
    <name evidence="2" type="ORF">BGZ97_002056</name>
</gene>
<feature type="compositionally biased region" description="Basic residues" evidence="1">
    <location>
        <begin position="313"/>
        <end position="324"/>
    </location>
</feature>
<evidence type="ECO:0000313" key="3">
    <source>
        <dbReference type="Proteomes" id="UP000823405"/>
    </source>
</evidence>
<keyword evidence="3" id="KW-1185">Reference proteome</keyword>